<gene>
    <name evidence="1" type="ORF">BDM02DRAFT_3132669</name>
</gene>
<accession>A0ACB6Z059</accession>
<dbReference type="Proteomes" id="UP000886501">
    <property type="component" value="Unassembled WGS sequence"/>
</dbReference>
<evidence type="ECO:0000313" key="2">
    <source>
        <dbReference type="Proteomes" id="UP000886501"/>
    </source>
</evidence>
<reference evidence="1" key="1">
    <citation type="submission" date="2019-10" db="EMBL/GenBank/DDBJ databases">
        <authorList>
            <consortium name="DOE Joint Genome Institute"/>
            <person name="Kuo A."/>
            <person name="Miyauchi S."/>
            <person name="Kiss E."/>
            <person name="Drula E."/>
            <person name="Kohler A."/>
            <person name="Sanchez-Garcia M."/>
            <person name="Andreopoulos B."/>
            <person name="Barry K.W."/>
            <person name="Bonito G."/>
            <person name="Buee M."/>
            <person name="Carver A."/>
            <person name="Chen C."/>
            <person name="Cichocki N."/>
            <person name="Clum A."/>
            <person name="Culley D."/>
            <person name="Crous P.W."/>
            <person name="Fauchery L."/>
            <person name="Girlanda M."/>
            <person name="Hayes R."/>
            <person name="Keri Z."/>
            <person name="Labutti K."/>
            <person name="Lipzen A."/>
            <person name="Lombard V."/>
            <person name="Magnuson J."/>
            <person name="Maillard F."/>
            <person name="Morin E."/>
            <person name="Murat C."/>
            <person name="Nolan M."/>
            <person name="Ohm R."/>
            <person name="Pangilinan J."/>
            <person name="Pereira M."/>
            <person name="Perotto S."/>
            <person name="Peter M."/>
            <person name="Riley R."/>
            <person name="Sitrit Y."/>
            <person name="Stielow B."/>
            <person name="Szollosi G."/>
            <person name="Zifcakova L."/>
            <person name="Stursova M."/>
            <person name="Spatafora J.W."/>
            <person name="Tedersoo L."/>
            <person name="Vaario L.-M."/>
            <person name="Yamada A."/>
            <person name="Yan M."/>
            <person name="Wang P."/>
            <person name="Xu J."/>
            <person name="Bruns T."/>
            <person name="Baldrian P."/>
            <person name="Vilgalys R."/>
            <person name="Henrissat B."/>
            <person name="Grigoriev I.V."/>
            <person name="Hibbett D."/>
            <person name="Nagy L.G."/>
            <person name="Martin F.M."/>
        </authorList>
    </citation>
    <scope>NUCLEOTIDE SEQUENCE</scope>
    <source>
        <strain evidence="1">P2</strain>
    </source>
</reference>
<dbReference type="EMBL" id="MU118288">
    <property type="protein sequence ID" value="KAF9643089.1"/>
    <property type="molecule type" value="Genomic_DNA"/>
</dbReference>
<comment type="caution">
    <text evidence="1">The sequence shown here is derived from an EMBL/GenBank/DDBJ whole genome shotgun (WGS) entry which is preliminary data.</text>
</comment>
<name>A0ACB6Z059_THEGA</name>
<keyword evidence="2" id="KW-1185">Reference proteome</keyword>
<organism evidence="1 2">
    <name type="scientific">Thelephora ganbajun</name>
    <name type="common">Ganba fungus</name>
    <dbReference type="NCBI Taxonomy" id="370292"/>
    <lineage>
        <taxon>Eukaryota</taxon>
        <taxon>Fungi</taxon>
        <taxon>Dikarya</taxon>
        <taxon>Basidiomycota</taxon>
        <taxon>Agaricomycotina</taxon>
        <taxon>Agaricomycetes</taxon>
        <taxon>Thelephorales</taxon>
        <taxon>Thelephoraceae</taxon>
        <taxon>Thelephora</taxon>
    </lineage>
</organism>
<evidence type="ECO:0000313" key="1">
    <source>
        <dbReference type="EMBL" id="KAF9643089.1"/>
    </source>
</evidence>
<protein>
    <submittedName>
        <fullName evidence="1">Uncharacterized protein</fullName>
    </submittedName>
</protein>
<sequence length="379" mass="41303">MSTCRYEHKTTITGLKETISALEFSPDGKGLTSGCEDGSITIFSKSDWKPLHMFTDVLPSTSLVWHPQVEGLLFCGFKSGDVHTLRTNGPQASIKIWTDASRRPINCLSHDPGRNVLAVGSGKDTILANYSTQDEYTASWSKTCHLPPPPGLPQLHATKLPDPAAQSIHFLQGQDLLVVSYLHHGVMLGFIRYFLYSSQVTTFVDAGIGLLCLLSGKSRHGHVKWYLTFSYFPSGQSCLIADQGVIAITNLFDGVDLYDLTNQGLVDSLRTTIVDNIITPIVSGRADLLIIGGSCGAVQWPCLKPLKDGKIVQALAYISKSNGRCLLAAGTSELGPQTVITIWRSKQDCNQIIASGPKEIAVALWISLRKMFIAFLGFF</sequence>
<proteinExistence type="predicted"/>
<reference evidence="1" key="2">
    <citation type="journal article" date="2020" name="Nat. Commun.">
        <title>Large-scale genome sequencing of mycorrhizal fungi provides insights into the early evolution of symbiotic traits.</title>
        <authorList>
            <person name="Miyauchi S."/>
            <person name="Kiss E."/>
            <person name="Kuo A."/>
            <person name="Drula E."/>
            <person name="Kohler A."/>
            <person name="Sanchez-Garcia M."/>
            <person name="Morin E."/>
            <person name="Andreopoulos B."/>
            <person name="Barry K.W."/>
            <person name="Bonito G."/>
            <person name="Buee M."/>
            <person name="Carver A."/>
            <person name="Chen C."/>
            <person name="Cichocki N."/>
            <person name="Clum A."/>
            <person name="Culley D."/>
            <person name="Crous P.W."/>
            <person name="Fauchery L."/>
            <person name="Girlanda M."/>
            <person name="Hayes R.D."/>
            <person name="Keri Z."/>
            <person name="LaButti K."/>
            <person name="Lipzen A."/>
            <person name="Lombard V."/>
            <person name="Magnuson J."/>
            <person name="Maillard F."/>
            <person name="Murat C."/>
            <person name="Nolan M."/>
            <person name="Ohm R.A."/>
            <person name="Pangilinan J."/>
            <person name="Pereira M.F."/>
            <person name="Perotto S."/>
            <person name="Peter M."/>
            <person name="Pfister S."/>
            <person name="Riley R."/>
            <person name="Sitrit Y."/>
            <person name="Stielow J.B."/>
            <person name="Szollosi G."/>
            <person name="Zifcakova L."/>
            <person name="Stursova M."/>
            <person name="Spatafora J.W."/>
            <person name="Tedersoo L."/>
            <person name="Vaario L.M."/>
            <person name="Yamada A."/>
            <person name="Yan M."/>
            <person name="Wang P."/>
            <person name="Xu J."/>
            <person name="Bruns T."/>
            <person name="Baldrian P."/>
            <person name="Vilgalys R."/>
            <person name="Dunand C."/>
            <person name="Henrissat B."/>
            <person name="Grigoriev I.V."/>
            <person name="Hibbett D."/>
            <person name="Nagy L.G."/>
            <person name="Martin F.M."/>
        </authorList>
    </citation>
    <scope>NUCLEOTIDE SEQUENCE</scope>
    <source>
        <strain evidence="1">P2</strain>
    </source>
</reference>